<dbReference type="Pfam" id="PF13561">
    <property type="entry name" value="adh_short_C2"/>
    <property type="match status" value="1"/>
</dbReference>
<dbReference type="SUPFAM" id="SSF51735">
    <property type="entry name" value="NAD(P)-binding Rossmann-fold domains"/>
    <property type="match status" value="1"/>
</dbReference>
<dbReference type="InterPro" id="IPR020904">
    <property type="entry name" value="Sc_DH/Rdtase_CS"/>
</dbReference>
<dbReference type="SMART" id="SM00822">
    <property type="entry name" value="PKS_KR"/>
    <property type="match status" value="1"/>
</dbReference>
<dbReference type="EC" id="1.1.1.-" evidence="5"/>
<proteinExistence type="inferred from homology"/>
<evidence type="ECO:0000256" key="1">
    <source>
        <dbReference type="ARBA" id="ARBA00006484"/>
    </source>
</evidence>
<dbReference type="Proteomes" id="UP001597497">
    <property type="component" value="Unassembled WGS sequence"/>
</dbReference>
<evidence type="ECO:0000313" key="5">
    <source>
        <dbReference type="EMBL" id="MFD2670577.1"/>
    </source>
</evidence>
<protein>
    <submittedName>
        <fullName evidence="5">SDR family NAD(P)-dependent oxidoreductase</fullName>
        <ecNumber evidence="5">1.1.1.-</ecNumber>
    </submittedName>
</protein>
<name>A0ABW5R673_9BACL</name>
<organism evidence="5 6">
    <name type="scientific">Marinicrinis sediminis</name>
    <dbReference type="NCBI Taxonomy" id="1652465"/>
    <lineage>
        <taxon>Bacteria</taxon>
        <taxon>Bacillati</taxon>
        <taxon>Bacillota</taxon>
        <taxon>Bacilli</taxon>
        <taxon>Bacillales</taxon>
        <taxon>Paenibacillaceae</taxon>
    </lineage>
</organism>
<dbReference type="RefSeq" id="WP_379927982.1">
    <property type="nucleotide sequence ID" value="NZ_JBHUMM010000004.1"/>
</dbReference>
<evidence type="ECO:0000313" key="6">
    <source>
        <dbReference type="Proteomes" id="UP001597497"/>
    </source>
</evidence>
<dbReference type="PANTHER" id="PTHR24321:SF8">
    <property type="entry name" value="ESTRADIOL 17-BETA-DEHYDROGENASE 8-RELATED"/>
    <property type="match status" value="1"/>
</dbReference>
<comment type="caution">
    <text evidence="5">The sequence shown here is derived from an EMBL/GenBank/DDBJ whole genome shotgun (WGS) entry which is preliminary data.</text>
</comment>
<dbReference type="CDD" id="cd05233">
    <property type="entry name" value="SDR_c"/>
    <property type="match status" value="1"/>
</dbReference>
<dbReference type="EMBL" id="JBHUMM010000004">
    <property type="protein sequence ID" value="MFD2670577.1"/>
    <property type="molecule type" value="Genomic_DNA"/>
</dbReference>
<comment type="similarity">
    <text evidence="1">Belongs to the short-chain dehydrogenases/reductases (SDR) family.</text>
</comment>
<dbReference type="PRINTS" id="PR00080">
    <property type="entry name" value="SDRFAMILY"/>
</dbReference>
<dbReference type="PROSITE" id="PS00061">
    <property type="entry name" value="ADH_SHORT"/>
    <property type="match status" value="1"/>
</dbReference>
<reference evidence="6" key="1">
    <citation type="journal article" date="2019" name="Int. J. Syst. Evol. Microbiol.">
        <title>The Global Catalogue of Microorganisms (GCM) 10K type strain sequencing project: providing services to taxonomists for standard genome sequencing and annotation.</title>
        <authorList>
            <consortium name="The Broad Institute Genomics Platform"/>
            <consortium name="The Broad Institute Genome Sequencing Center for Infectious Disease"/>
            <person name="Wu L."/>
            <person name="Ma J."/>
        </authorList>
    </citation>
    <scope>NUCLEOTIDE SEQUENCE [LARGE SCALE GENOMIC DNA]</scope>
    <source>
        <strain evidence="6">KCTC 33676</strain>
    </source>
</reference>
<dbReference type="InterPro" id="IPR002347">
    <property type="entry name" value="SDR_fam"/>
</dbReference>
<dbReference type="NCBIfam" id="NF005559">
    <property type="entry name" value="PRK07231.1"/>
    <property type="match status" value="1"/>
</dbReference>
<keyword evidence="6" id="KW-1185">Reference proteome</keyword>
<gene>
    <name evidence="5" type="ORF">ACFSUC_03005</name>
</gene>
<feature type="domain" description="Ketoreductase" evidence="4">
    <location>
        <begin position="2"/>
        <end position="185"/>
    </location>
</feature>
<dbReference type="GO" id="GO:0016491">
    <property type="term" value="F:oxidoreductase activity"/>
    <property type="evidence" value="ECO:0007669"/>
    <property type="project" value="UniProtKB-KW"/>
</dbReference>
<keyword evidence="2 5" id="KW-0560">Oxidoreductase</keyword>
<dbReference type="InterPro" id="IPR057326">
    <property type="entry name" value="KR_dom"/>
</dbReference>
<dbReference type="PANTHER" id="PTHR24321">
    <property type="entry name" value="DEHYDROGENASES, SHORT CHAIN"/>
    <property type="match status" value="1"/>
</dbReference>
<accession>A0ABW5R673</accession>
<dbReference type="InterPro" id="IPR036291">
    <property type="entry name" value="NAD(P)-bd_dom_sf"/>
</dbReference>
<evidence type="ECO:0000256" key="3">
    <source>
        <dbReference type="ARBA" id="ARBA00023027"/>
    </source>
</evidence>
<dbReference type="PRINTS" id="PR00081">
    <property type="entry name" value="GDHRDH"/>
</dbReference>
<evidence type="ECO:0000259" key="4">
    <source>
        <dbReference type="SMART" id="SM00822"/>
    </source>
</evidence>
<evidence type="ECO:0000256" key="2">
    <source>
        <dbReference type="ARBA" id="ARBA00023002"/>
    </source>
</evidence>
<dbReference type="Gene3D" id="3.40.50.720">
    <property type="entry name" value="NAD(P)-binding Rossmann-like Domain"/>
    <property type="match status" value="1"/>
</dbReference>
<keyword evidence="3" id="KW-0520">NAD</keyword>
<sequence length="246" mass="26938">MKTVMITGGAEGIGRATALHFANKGYVVSILDPNREAGIELIRWIRREGGKAQFIPGDVANDEDVKRWFRIAREEMEQLDVFINNAGISMNGSMLDLPLSSFDRVMQVNLRGTFHCSQLAAKWMELYQKGSIIHLASTRALMSEADTEAYSASKGGILALTHAMAISLGRYGIRVNAISPGWIETADWKAAAQATVPEHSRADREQHPVGRVGKPQDIAEACLFLAEDTSSFMTGQNLVIDGGMTR</sequence>